<dbReference type="EMBL" id="KI290751">
    <property type="protein sequence ID" value="ESA07102.1"/>
    <property type="molecule type" value="Genomic_DNA"/>
</dbReference>
<feature type="non-terminal residue" evidence="1">
    <location>
        <position position="1"/>
    </location>
</feature>
<reference evidence="1" key="1">
    <citation type="submission" date="2013-07" db="EMBL/GenBank/DDBJ databases">
        <title>The genome of an arbuscular mycorrhizal fungus provides insights into the evolution of the oldest plant symbiosis.</title>
        <authorList>
            <consortium name="DOE Joint Genome Institute"/>
            <person name="Tisserant E."/>
            <person name="Malbreil M."/>
            <person name="Kuo A."/>
            <person name="Kohler A."/>
            <person name="Symeonidi A."/>
            <person name="Balestrini R."/>
            <person name="Charron P."/>
            <person name="Duensing N."/>
            <person name="Frei-dit-Frey N."/>
            <person name="Gianinazzi-Pearson V."/>
            <person name="Gilbert B."/>
            <person name="Handa Y."/>
            <person name="Hijri M."/>
            <person name="Kaul R."/>
            <person name="Kawaguchi M."/>
            <person name="Krajinski F."/>
            <person name="Lammers P."/>
            <person name="Lapierre D."/>
            <person name="Masclaux F.G."/>
            <person name="Murat C."/>
            <person name="Morin E."/>
            <person name="Ndikumana S."/>
            <person name="Pagni M."/>
            <person name="Petitpierre D."/>
            <person name="Requena N."/>
            <person name="Rosikiewicz P."/>
            <person name="Riley R."/>
            <person name="Saito K."/>
            <person name="San Clemente H."/>
            <person name="Shapiro H."/>
            <person name="van Tuinen D."/>
            <person name="Becard G."/>
            <person name="Bonfante P."/>
            <person name="Paszkowski U."/>
            <person name="Shachar-Hill Y."/>
            <person name="Young J.P."/>
            <person name="Sanders I.R."/>
            <person name="Henrissat B."/>
            <person name="Rensing S.A."/>
            <person name="Grigoriev I.V."/>
            <person name="Corradi N."/>
            <person name="Roux C."/>
            <person name="Martin F."/>
        </authorList>
    </citation>
    <scope>NUCLEOTIDE SEQUENCE</scope>
    <source>
        <strain evidence="1">DAOM 197198</strain>
    </source>
</reference>
<organism evidence="1">
    <name type="scientific">Rhizophagus irregularis (strain DAOM 181602 / DAOM 197198 / MUCL 43194)</name>
    <name type="common">Arbuscular mycorrhizal fungus</name>
    <name type="synonym">Glomus intraradices</name>
    <dbReference type="NCBI Taxonomy" id="747089"/>
    <lineage>
        <taxon>Eukaryota</taxon>
        <taxon>Fungi</taxon>
        <taxon>Fungi incertae sedis</taxon>
        <taxon>Mucoromycota</taxon>
        <taxon>Glomeromycotina</taxon>
        <taxon>Glomeromycetes</taxon>
        <taxon>Glomerales</taxon>
        <taxon>Glomeraceae</taxon>
        <taxon>Rhizophagus</taxon>
    </lineage>
</organism>
<gene>
    <name evidence="1" type="ORF">GLOINDRAFT_98944</name>
</gene>
<evidence type="ECO:0000313" key="1">
    <source>
        <dbReference type="EMBL" id="ESA07102.1"/>
    </source>
</evidence>
<name>U9TI41_RHIID</name>
<dbReference type="AlphaFoldDB" id="U9TI41"/>
<proteinExistence type="predicted"/>
<dbReference type="HOGENOM" id="CLU_1424722_0_0_1"/>
<accession>U9TI41</accession>
<sequence length="191" mass="22609">IKISIDTKKMAKTKWMVMKKGIKPYETLGNIIEKNKCVKLYNEEDIKDARFNERIELLDSLIDAEIEFIEILKNSIYCEKEEDQHNENGVKDVISSKTRPTNFEVNETRDENQLSHDHNNDQYFEMDDYEESQLTLEQSYIDKIILKEKEKKFRAFLISDVIVKGINRKIKYLIISMRKIKNGFVPIVNIP</sequence>
<protein>
    <submittedName>
        <fullName evidence="1">Uncharacterized protein</fullName>
    </submittedName>
</protein>